<dbReference type="Pfam" id="PF24138">
    <property type="entry name" value="TPR_TNPO3_IPO13_2nd"/>
    <property type="match status" value="1"/>
</dbReference>
<dbReference type="InterPro" id="IPR013598">
    <property type="entry name" value="Exportin-1/Importin-b-like"/>
</dbReference>
<dbReference type="PROSITE" id="PS50166">
    <property type="entry name" value="IMPORTIN_B_NT"/>
    <property type="match status" value="1"/>
</dbReference>
<evidence type="ECO:0000313" key="7">
    <source>
        <dbReference type="Proteomes" id="UP001633002"/>
    </source>
</evidence>
<evidence type="ECO:0000256" key="4">
    <source>
        <dbReference type="ARBA" id="ARBA00023242"/>
    </source>
</evidence>
<dbReference type="PANTHER" id="PTHR12363">
    <property type="entry name" value="TRANSPORTIN 3 AND IMPORTIN 13"/>
    <property type="match status" value="1"/>
</dbReference>
<sequence>MAGQESRAVLLEALQALYHHPDPSVRTAANQWLEQFQQTMEAWQVSDSVLHDPSSSLEALYFCALTIRTKVQRDYEDLPPSAPLSLRNSLLTLLIKFRQGPPAVRTQLCMGMVALAIHMSPEEWGSGGVVQWFGKEVGSQVEAIPCLLELMTVLPQEAQSYKISVRPERRRQFQRELVESVQDAFSLLTSCLRDGAPQLREQVLRAFAAWMRLSYGISAATLATHPLVAASLSGLDSEETFDAAVDAALELIRYTVSGNPVDLAAHMSLVQVIVPKIMALKPRFGAAVKAAVAEKQAQQVIGEANGYDGEEEDEETVKGMAYLFAEMGESYVELIATGTSEALMIVEAIAEVTAHPDDNISAITFTFWHRLSQTLTSRDEEEHTGEEQAAMEALREKRITIFRPTFELLVSLVSFRVKYPKGFEAWRKDELQDFKETRYAVADMLLDAANVLGGEATLRLLSQPLLQMAASLPNGGSWEWESLEASLYCIRAIAKTVPLSENVILPQIMTLLPQLPPQPQLLYTSSLTIAALADWLGAAPTSRTLLPLLLRLLTSALAVPEDPCAAAALALKHVCDACNKDLGQSVDALLELYRQVMSGQGNFHLAPEDELQLVEGLSIVVSSLPADKLPQAVEALCIPVSAPLEKLVASAQQGGPAQTFTANQYILHIDRIGHIFRYITQPEVLAGVFQRMWPLLKLVFVQRAGDGKSMERLCRACKFAVRNCGRALGPTMGLLLEELQERYQQHQHSCFLYLASVVIKVYGSDPACASYLGTLISVLFGQTVRLLQNIQDFTSRPDLADDCFLLASRCIRYCPQLLVSSPILAPLFSCALAGITVQHREACRSILTFLEDLLDLPSSDSGKQFRASIDEVVTPAGLTLTRLAIACLVGALPESRMDEVIQLLISMIRLYGQLVAQWARDVVGVMPATVVKESEKLSFLQAISTGASGTNAGPFTRTMEEMSDVCRRNKKAREAVQNALQPLSLTFFFSSSMSQQFV</sequence>
<evidence type="ECO:0000256" key="3">
    <source>
        <dbReference type="ARBA" id="ARBA00022448"/>
    </source>
</evidence>
<dbReference type="InterPro" id="IPR011989">
    <property type="entry name" value="ARM-like"/>
</dbReference>
<dbReference type="Pfam" id="PF24139">
    <property type="entry name" value="TPR_TNPO3_IPO13_4th"/>
    <property type="match status" value="1"/>
</dbReference>
<keyword evidence="7" id="KW-1185">Reference proteome</keyword>
<dbReference type="SMART" id="SM00913">
    <property type="entry name" value="IBN_N"/>
    <property type="match status" value="1"/>
</dbReference>
<protein>
    <recommendedName>
        <fullName evidence="5">Importin N-terminal domain-containing protein</fullName>
    </recommendedName>
</protein>
<evidence type="ECO:0000259" key="5">
    <source>
        <dbReference type="PROSITE" id="PS50166"/>
    </source>
</evidence>
<dbReference type="AlphaFoldDB" id="A0ABD3GCG7"/>
<evidence type="ECO:0000256" key="2">
    <source>
        <dbReference type="ARBA" id="ARBA00007991"/>
    </source>
</evidence>
<dbReference type="Pfam" id="PF08389">
    <property type="entry name" value="Xpo1"/>
    <property type="match status" value="1"/>
</dbReference>
<comment type="subcellular location">
    <subcellularLocation>
        <location evidence="1">Nucleus</location>
    </subcellularLocation>
</comment>
<evidence type="ECO:0000313" key="6">
    <source>
        <dbReference type="EMBL" id="KAL3676845.1"/>
    </source>
</evidence>
<feature type="domain" description="Importin N-terminal" evidence="5">
    <location>
        <begin position="29"/>
        <end position="96"/>
    </location>
</feature>
<reference evidence="6 7" key="1">
    <citation type="submission" date="2024-09" db="EMBL/GenBank/DDBJ databases">
        <title>Chromosome-scale assembly of Riccia sorocarpa.</title>
        <authorList>
            <person name="Paukszto L."/>
        </authorList>
    </citation>
    <scope>NUCLEOTIDE SEQUENCE [LARGE SCALE GENOMIC DNA]</scope>
    <source>
        <strain evidence="6">LP-2024</strain>
        <tissue evidence="6">Aerial parts of the thallus</tissue>
    </source>
</reference>
<dbReference type="SUPFAM" id="SSF48371">
    <property type="entry name" value="ARM repeat"/>
    <property type="match status" value="1"/>
</dbReference>
<dbReference type="InterPro" id="IPR001494">
    <property type="entry name" value="Importin-beta_N"/>
</dbReference>
<dbReference type="Proteomes" id="UP001633002">
    <property type="component" value="Unassembled WGS sequence"/>
</dbReference>
<dbReference type="InterPro" id="IPR058537">
    <property type="entry name" value="TPR_TNPO3_IPO13_4th"/>
</dbReference>
<dbReference type="EMBL" id="JBJQOH010000008">
    <property type="protein sequence ID" value="KAL3676845.1"/>
    <property type="molecule type" value="Genomic_DNA"/>
</dbReference>
<comment type="caution">
    <text evidence="6">The sequence shown here is derived from an EMBL/GenBank/DDBJ whole genome shotgun (WGS) entry which is preliminary data.</text>
</comment>
<keyword evidence="4" id="KW-0539">Nucleus</keyword>
<comment type="similarity">
    <text evidence="2">Belongs to the importin beta family.</text>
</comment>
<evidence type="ECO:0000256" key="1">
    <source>
        <dbReference type="ARBA" id="ARBA00004123"/>
    </source>
</evidence>
<dbReference type="InterPro" id="IPR057941">
    <property type="entry name" value="TPR_TNPO3_IPO13_2nd"/>
</dbReference>
<keyword evidence="3" id="KW-0813">Transport</keyword>
<dbReference type="InterPro" id="IPR016024">
    <property type="entry name" value="ARM-type_fold"/>
</dbReference>
<dbReference type="InterPro" id="IPR051345">
    <property type="entry name" value="Importin_beta-like_NTR"/>
</dbReference>
<dbReference type="GO" id="GO:0006606">
    <property type="term" value="P:protein import into nucleus"/>
    <property type="evidence" value="ECO:0007669"/>
    <property type="project" value="UniProtKB-ARBA"/>
</dbReference>
<dbReference type="Pfam" id="PF03810">
    <property type="entry name" value="IBN_N"/>
    <property type="match status" value="1"/>
</dbReference>
<gene>
    <name evidence="6" type="ORF">R1sor_026793</name>
</gene>
<dbReference type="Gene3D" id="1.25.10.10">
    <property type="entry name" value="Leucine-rich Repeat Variant"/>
    <property type="match status" value="1"/>
</dbReference>
<name>A0ABD3GCG7_9MARC</name>
<organism evidence="6 7">
    <name type="scientific">Riccia sorocarpa</name>
    <dbReference type="NCBI Taxonomy" id="122646"/>
    <lineage>
        <taxon>Eukaryota</taxon>
        <taxon>Viridiplantae</taxon>
        <taxon>Streptophyta</taxon>
        <taxon>Embryophyta</taxon>
        <taxon>Marchantiophyta</taxon>
        <taxon>Marchantiopsida</taxon>
        <taxon>Marchantiidae</taxon>
        <taxon>Marchantiales</taxon>
        <taxon>Ricciaceae</taxon>
        <taxon>Riccia</taxon>
    </lineage>
</organism>
<dbReference type="PANTHER" id="PTHR12363:SF33">
    <property type="entry name" value="IMPORTIN-13"/>
    <property type="match status" value="1"/>
</dbReference>
<accession>A0ABD3GCG7</accession>
<dbReference type="GO" id="GO:0005634">
    <property type="term" value="C:nucleus"/>
    <property type="evidence" value="ECO:0007669"/>
    <property type="project" value="UniProtKB-SubCell"/>
</dbReference>
<proteinExistence type="inferred from homology"/>